<organism evidence="1 2">
    <name type="scientific">Candidatus Gottesmanbacteria bacterium RIFCSPHIGHO2_01_FULL_40_15</name>
    <dbReference type="NCBI Taxonomy" id="1798376"/>
    <lineage>
        <taxon>Bacteria</taxon>
        <taxon>Candidatus Gottesmaniibacteriota</taxon>
    </lineage>
</organism>
<dbReference type="Proteomes" id="UP000177354">
    <property type="component" value="Unassembled WGS sequence"/>
</dbReference>
<reference evidence="1 2" key="1">
    <citation type="journal article" date="2016" name="Nat. Commun.">
        <title>Thousands of microbial genomes shed light on interconnected biogeochemical processes in an aquifer system.</title>
        <authorList>
            <person name="Anantharaman K."/>
            <person name="Brown C.T."/>
            <person name="Hug L.A."/>
            <person name="Sharon I."/>
            <person name="Castelle C.J."/>
            <person name="Probst A.J."/>
            <person name="Thomas B.C."/>
            <person name="Singh A."/>
            <person name="Wilkins M.J."/>
            <person name="Karaoz U."/>
            <person name="Brodie E.L."/>
            <person name="Williams K.H."/>
            <person name="Hubbard S.S."/>
            <person name="Banfield J.F."/>
        </authorList>
    </citation>
    <scope>NUCLEOTIDE SEQUENCE [LARGE SCALE GENOMIC DNA]</scope>
</reference>
<comment type="caution">
    <text evidence="1">The sequence shown here is derived from an EMBL/GenBank/DDBJ whole genome shotgun (WGS) entry which is preliminary data.</text>
</comment>
<dbReference type="EMBL" id="MFJF01000005">
    <property type="protein sequence ID" value="OGG08213.1"/>
    <property type="molecule type" value="Genomic_DNA"/>
</dbReference>
<proteinExistence type="predicted"/>
<evidence type="ECO:0000313" key="2">
    <source>
        <dbReference type="Proteomes" id="UP000177354"/>
    </source>
</evidence>
<protein>
    <submittedName>
        <fullName evidence="1">Uncharacterized protein</fullName>
    </submittedName>
</protein>
<sequence>MKTVFFLYPSRLKGNVFRASIVFTFLLSVSDKNMIAYKNESSIKKLSHYETRIKSLSGF</sequence>
<dbReference type="AlphaFoldDB" id="A0A1F5Z744"/>
<evidence type="ECO:0000313" key="1">
    <source>
        <dbReference type="EMBL" id="OGG08213.1"/>
    </source>
</evidence>
<name>A0A1F5Z744_9BACT</name>
<gene>
    <name evidence="1" type="ORF">A2777_02405</name>
</gene>
<accession>A0A1F5Z744</accession>